<feature type="compositionally biased region" description="Pro residues" evidence="6">
    <location>
        <begin position="1136"/>
        <end position="1150"/>
    </location>
</feature>
<feature type="compositionally biased region" description="Basic and acidic residues" evidence="6">
    <location>
        <begin position="513"/>
        <end position="545"/>
    </location>
</feature>
<feature type="region of interest" description="Disordered" evidence="6">
    <location>
        <begin position="1102"/>
        <end position="1156"/>
    </location>
</feature>
<keyword evidence="9" id="KW-1185">Reference proteome</keyword>
<evidence type="ECO:0000256" key="4">
    <source>
        <dbReference type="ARBA" id="ARBA00022989"/>
    </source>
</evidence>
<evidence type="ECO:0000256" key="1">
    <source>
        <dbReference type="ARBA" id="ARBA00004651"/>
    </source>
</evidence>
<dbReference type="AlphaFoldDB" id="A0A8J7MF29"/>
<organism evidence="8 9">
    <name type="scientific">Persicirhabdus sediminis</name>
    <dbReference type="NCBI Taxonomy" id="454144"/>
    <lineage>
        <taxon>Bacteria</taxon>
        <taxon>Pseudomonadati</taxon>
        <taxon>Verrucomicrobiota</taxon>
        <taxon>Verrucomicrobiia</taxon>
        <taxon>Verrucomicrobiales</taxon>
        <taxon>Verrucomicrobiaceae</taxon>
        <taxon>Persicirhabdus</taxon>
    </lineage>
</organism>
<keyword evidence="5 7" id="KW-0472">Membrane</keyword>
<keyword evidence="4 7" id="KW-1133">Transmembrane helix</keyword>
<feature type="compositionally biased region" description="Low complexity" evidence="6">
    <location>
        <begin position="719"/>
        <end position="736"/>
    </location>
</feature>
<feature type="compositionally biased region" description="Basic and acidic residues" evidence="6">
    <location>
        <begin position="924"/>
        <end position="984"/>
    </location>
</feature>
<feature type="compositionally biased region" description="Polar residues" evidence="6">
    <location>
        <begin position="392"/>
        <end position="404"/>
    </location>
</feature>
<feature type="compositionally biased region" description="Basic and acidic residues" evidence="6">
    <location>
        <begin position="812"/>
        <end position="823"/>
    </location>
</feature>
<feature type="compositionally biased region" description="Basic and acidic residues" evidence="6">
    <location>
        <begin position="561"/>
        <end position="678"/>
    </location>
</feature>
<feature type="compositionally biased region" description="Basic and acidic residues" evidence="6">
    <location>
        <begin position="493"/>
        <end position="505"/>
    </location>
</feature>
<dbReference type="Pfam" id="PF03631">
    <property type="entry name" value="Virul_fac_BrkB"/>
    <property type="match status" value="1"/>
</dbReference>
<dbReference type="GO" id="GO:0005886">
    <property type="term" value="C:plasma membrane"/>
    <property type="evidence" value="ECO:0007669"/>
    <property type="project" value="UniProtKB-SubCell"/>
</dbReference>
<feature type="region of interest" description="Disordered" evidence="6">
    <location>
        <begin position="391"/>
        <end position="984"/>
    </location>
</feature>
<evidence type="ECO:0000313" key="9">
    <source>
        <dbReference type="Proteomes" id="UP000624703"/>
    </source>
</evidence>
<feature type="compositionally biased region" description="Basic and acidic residues" evidence="6">
    <location>
        <begin position="439"/>
        <end position="483"/>
    </location>
</feature>
<keyword evidence="2" id="KW-1003">Cell membrane</keyword>
<feature type="compositionally biased region" description="Low complexity" evidence="6">
    <location>
        <begin position="779"/>
        <end position="796"/>
    </location>
</feature>
<dbReference type="PANTHER" id="PTHR30213:SF1">
    <property type="entry name" value="INNER MEMBRANE PROTEIN YHJD"/>
    <property type="match status" value="1"/>
</dbReference>
<comment type="caution">
    <text evidence="8">The sequence shown here is derived from an EMBL/GenBank/DDBJ whole genome shotgun (WGS) entry which is preliminary data.</text>
</comment>
<feature type="transmembrane region" description="Helical" evidence="7">
    <location>
        <begin position="103"/>
        <end position="120"/>
    </location>
</feature>
<feature type="compositionally biased region" description="Basic and acidic residues" evidence="6">
    <location>
        <begin position="687"/>
        <end position="718"/>
    </location>
</feature>
<evidence type="ECO:0000256" key="5">
    <source>
        <dbReference type="ARBA" id="ARBA00023136"/>
    </source>
</evidence>
<dbReference type="Proteomes" id="UP000624703">
    <property type="component" value="Unassembled WGS sequence"/>
</dbReference>
<reference evidence="8" key="1">
    <citation type="submission" date="2021-01" db="EMBL/GenBank/DDBJ databases">
        <title>Modified the classification status of verrucomicrobia.</title>
        <authorList>
            <person name="Feng X."/>
        </authorList>
    </citation>
    <scope>NUCLEOTIDE SEQUENCE</scope>
    <source>
        <strain evidence="8">_KCTC 22039</strain>
    </source>
</reference>
<sequence>MSSSPTLDDLRHAVVKCGQVLRNAGVRWWKHKHSDEAAAMAFYSLVSLGPILVAGVLVASLFVDRATAIQQLISETTELAGEGVGQYLAQLLNNQLSMSAGKLPLIGILVLFYSATKVIAKLRDALGKVFGERKKKKGKEAAVYGIISRLMSVAMLLSLGAMIALSVILETLLGLLKSHLDSVSMSLNLFVYVSPLISFLSVVMLTAVILRWLPARPPRFKEALIGGAICAGMLTALKFGLAIYFKHAAVGSLYGGAIALVLVLFWIYFSMQVFLFGAECSAELVSNRIASGGPDDEPENLEETIKEVIEAKQMANGNAREEVTFSSLLSAVKMPEIKLAPKPEPVVEPRLALSPVEAGFSRDFKLPPKRPSAEAEEEEFTEVSKVVIGKPSSANASPQSNVPSAGNAAPTAGASQDRPSVPSHIQMPAVKPAVNKKPVPLEDKKAVERAIAQEERAQQRAAERAAAEQRIHSAKAKEQKLAAEQRAVVEQAAEQRRAAEQRAAVEKAAAQQREAEQRIAEKRAAKQQAEEQRAAEQRAVLEKAAAEQAAAEQHAAAQRAVAEKAAAEQRAAEQHAAEQRAAAEKAAAEQRAAEERAAAQRAAAEKVAAEQRAAEQRAAEKRAAEKRAAAQRAAEQRAAEKAAAEKRAAEKRAEEQRAAEQRAAEKRAAEQRAAEQRAAEQAAAEKAAAEKAAAEQRAAEKRAAEQRAAEQRAAEQRAAEQAAAEQAAAAQAAAEKAAAEQRAAEERAAEQRAAEQRAAEQRAAEQAAAEQRAAEQRAAEQAAAEQAAAEQAAAEQRAAEQRAAEQAAAEQRAAEQRAAEQRAAEQAAAEQAAAEQAAAEQAAAEQRATEQRAAAQRAAEKAVAEQAAAEHAAIEQRAAEQRAAAQAAAEQRAAEPPVDELRAMVERISIKKKTAENKLAQQRAAEKKTGEQETVERESAAAREAAEREVLARESAEREAAARETAARETADREAAEREATEHKVVVEKVTAGLSWEPLAQEVDPDLNEKIIRLVPVKKNEQELAVNDDYDFVQNTAGQDLVNSSLDHQVQIETRTIIMDEEIQNSANKGIGAGEMVSQQDKAAKAMAAQAEAEKIEAELMRQARKKSGTRSILVPKVPRQESVLTTNLTPKPKPKPMVPPRPGLIPGPPQQEQQG</sequence>
<evidence type="ECO:0000256" key="6">
    <source>
        <dbReference type="SAM" id="MobiDB-lite"/>
    </source>
</evidence>
<dbReference type="PANTHER" id="PTHR30213">
    <property type="entry name" value="INNER MEMBRANE PROTEIN YHJD"/>
    <property type="match status" value="1"/>
</dbReference>
<comment type="subcellular location">
    <subcellularLocation>
        <location evidence="1">Cell membrane</location>
        <topology evidence="1">Multi-pass membrane protein</topology>
    </subcellularLocation>
</comment>
<evidence type="ECO:0000256" key="3">
    <source>
        <dbReference type="ARBA" id="ARBA00022692"/>
    </source>
</evidence>
<feature type="transmembrane region" description="Helical" evidence="7">
    <location>
        <begin position="141"/>
        <end position="169"/>
    </location>
</feature>
<keyword evidence="3 7" id="KW-0812">Transmembrane</keyword>
<name>A0A8J7MF29_9BACT</name>
<feature type="compositionally biased region" description="Low complexity" evidence="6">
    <location>
        <begin position="546"/>
        <end position="560"/>
    </location>
</feature>
<evidence type="ECO:0000313" key="8">
    <source>
        <dbReference type="EMBL" id="MBK1792167.1"/>
    </source>
</evidence>
<feature type="transmembrane region" description="Helical" evidence="7">
    <location>
        <begin position="224"/>
        <end position="245"/>
    </location>
</feature>
<feature type="compositionally biased region" description="Low complexity" evidence="6">
    <location>
        <begin position="824"/>
        <end position="857"/>
    </location>
</feature>
<feature type="transmembrane region" description="Helical" evidence="7">
    <location>
        <begin position="189"/>
        <end position="212"/>
    </location>
</feature>
<protein>
    <submittedName>
        <fullName evidence="8">YihY/virulence factor BrkB family protein</fullName>
    </submittedName>
</protein>
<proteinExistence type="predicted"/>
<gene>
    <name evidence="8" type="ORF">JIN82_13475</name>
</gene>
<feature type="transmembrane region" description="Helical" evidence="7">
    <location>
        <begin position="37"/>
        <end position="63"/>
    </location>
</feature>
<dbReference type="EMBL" id="JAENIM010000043">
    <property type="protein sequence ID" value="MBK1792167.1"/>
    <property type="molecule type" value="Genomic_DNA"/>
</dbReference>
<dbReference type="RefSeq" id="WP_200312178.1">
    <property type="nucleotide sequence ID" value="NZ_JAENIM010000043.1"/>
</dbReference>
<feature type="compositionally biased region" description="Basic and acidic residues" evidence="6">
    <location>
        <begin position="737"/>
        <end position="763"/>
    </location>
</feature>
<evidence type="ECO:0000256" key="2">
    <source>
        <dbReference type="ARBA" id="ARBA00022475"/>
    </source>
</evidence>
<feature type="region of interest" description="Disordered" evidence="6">
    <location>
        <begin position="362"/>
        <end position="381"/>
    </location>
</feature>
<feature type="compositionally biased region" description="Basic and acidic residues" evidence="6">
    <location>
        <begin position="899"/>
        <end position="916"/>
    </location>
</feature>
<feature type="transmembrane region" description="Helical" evidence="7">
    <location>
        <begin position="251"/>
        <end position="269"/>
    </location>
</feature>
<evidence type="ECO:0000256" key="7">
    <source>
        <dbReference type="SAM" id="Phobius"/>
    </source>
</evidence>
<accession>A0A8J7MF29</accession>
<feature type="compositionally biased region" description="Low complexity" evidence="6">
    <location>
        <begin position="881"/>
        <end position="895"/>
    </location>
</feature>
<dbReference type="InterPro" id="IPR017039">
    <property type="entry name" value="Virul_fac_BrkB"/>
</dbReference>